<dbReference type="Proteomes" id="UP000197025">
    <property type="component" value="Unassembled WGS sequence"/>
</dbReference>
<dbReference type="Pfam" id="PF00578">
    <property type="entry name" value="AhpC-TSA"/>
    <property type="match status" value="1"/>
</dbReference>
<dbReference type="InterPro" id="IPR036249">
    <property type="entry name" value="Thioredoxin-like_sf"/>
</dbReference>
<evidence type="ECO:0000259" key="1">
    <source>
        <dbReference type="PROSITE" id="PS51352"/>
    </source>
</evidence>
<dbReference type="EMBL" id="FYEK01000066">
    <property type="protein sequence ID" value="SNB73042.1"/>
    <property type="molecule type" value="Genomic_DNA"/>
</dbReference>
<dbReference type="PROSITE" id="PS00194">
    <property type="entry name" value="THIOREDOXIN_1"/>
    <property type="match status" value="1"/>
</dbReference>
<dbReference type="InterPro" id="IPR013766">
    <property type="entry name" value="Thioredoxin_domain"/>
</dbReference>
<reference evidence="3" key="1">
    <citation type="submission" date="2017-06" db="EMBL/GenBank/DDBJ databases">
        <authorList>
            <person name="Varghese N."/>
            <person name="Submissions S."/>
        </authorList>
    </citation>
    <scope>NUCLEOTIDE SEQUENCE [LARGE SCALE GENOMIC DNA]</scope>
    <source>
        <strain evidence="3">JAD2</strain>
    </source>
</reference>
<gene>
    <name evidence="2" type="ORF">SAMN02746019_00017030</name>
</gene>
<protein>
    <submittedName>
        <fullName evidence="2">Peroxiredoxin</fullName>
    </submittedName>
</protein>
<dbReference type="FunCoup" id="A0A212RL34">
    <property type="interactions" value="146"/>
</dbReference>
<dbReference type="InterPro" id="IPR017937">
    <property type="entry name" value="Thioredoxin_CS"/>
</dbReference>
<dbReference type="PROSITE" id="PS51352">
    <property type="entry name" value="THIOREDOXIN_2"/>
    <property type="match status" value="1"/>
</dbReference>
<dbReference type="Gene3D" id="3.40.30.10">
    <property type="entry name" value="Glutaredoxin"/>
    <property type="match status" value="1"/>
</dbReference>
<feature type="domain" description="Thioredoxin" evidence="1">
    <location>
        <begin position="36"/>
        <end position="177"/>
    </location>
</feature>
<organism evidence="2 3">
    <name type="scientific">Thermoflexus hugenholtzii JAD2</name>
    <dbReference type="NCBI Taxonomy" id="877466"/>
    <lineage>
        <taxon>Bacteria</taxon>
        <taxon>Bacillati</taxon>
        <taxon>Chloroflexota</taxon>
        <taxon>Thermoflexia</taxon>
        <taxon>Thermoflexales</taxon>
        <taxon>Thermoflexaceae</taxon>
        <taxon>Thermoflexus</taxon>
    </lineage>
</organism>
<evidence type="ECO:0000313" key="2">
    <source>
        <dbReference type="EMBL" id="SNB73042.1"/>
    </source>
</evidence>
<dbReference type="InterPro" id="IPR000866">
    <property type="entry name" value="AhpC/TSA"/>
</dbReference>
<evidence type="ECO:0000313" key="3">
    <source>
        <dbReference type="Proteomes" id="UP000197025"/>
    </source>
</evidence>
<dbReference type="AlphaFoldDB" id="A0A212RL34"/>
<dbReference type="InterPro" id="IPR050553">
    <property type="entry name" value="Thioredoxin_ResA/DsbE_sf"/>
</dbReference>
<dbReference type="CDD" id="cd02966">
    <property type="entry name" value="TlpA_like_family"/>
    <property type="match status" value="1"/>
</dbReference>
<dbReference type="RefSeq" id="WP_088572139.1">
    <property type="nucleotide sequence ID" value="NZ_FYEK01000066.1"/>
</dbReference>
<dbReference type="InParanoid" id="A0A212RL34"/>
<dbReference type="SUPFAM" id="SSF52833">
    <property type="entry name" value="Thioredoxin-like"/>
    <property type="match status" value="1"/>
</dbReference>
<name>A0A212RL34_9CHLR</name>
<keyword evidence="3" id="KW-1185">Reference proteome</keyword>
<proteinExistence type="predicted"/>
<dbReference type="PANTHER" id="PTHR42852:SF17">
    <property type="entry name" value="THIOREDOXIN-LIKE PROTEIN HI_1115"/>
    <property type="match status" value="1"/>
</dbReference>
<sequence>MRYRWFLGIGLAAVIGIAWIGWSRSGALGLPVREAPQPGYRAPDFSLPTLGGETLTLSRLRGRAVVLNFWATWCPPCRAEMPAFQRLYARYADRGLIVIAINATFSDAPEAVADFRQRYGLTFPILLDAFGDANRSYRVTALPTTFFIDPQGTIREVVVGGPMSEAAIEARVRTLLSEGAR</sequence>
<dbReference type="PANTHER" id="PTHR42852">
    <property type="entry name" value="THIOL:DISULFIDE INTERCHANGE PROTEIN DSBE"/>
    <property type="match status" value="1"/>
</dbReference>
<dbReference type="GO" id="GO:0016491">
    <property type="term" value="F:oxidoreductase activity"/>
    <property type="evidence" value="ECO:0007669"/>
    <property type="project" value="InterPro"/>
</dbReference>
<dbReference type="OrthoDB" id="25753at2"/>
<accession>A0A212RL34</accession>
<dbReference type="GO" id="GO:0016209">
    <property type="term" value="F:antioxidant activity"/>
    <property type="evidence" value="ECO:0007669"/>
    <property type="project" value="InterPro"/>
</dbReference>